<sequence length="142" mass="16391">MADELDQLVPWAADLLAKMQPVARRQLTRQIAMQLRKSQVQRIAEQQNPDGSPYTPRNATLRKKKGRIRRSMFQKLRNARHLKADSDANEARVGFTGRDAMIASQHQEGMPKYRLPSRHVLGFSREEQQWIEGVILDFLAAR</sequence>
<reference evidence="2 3" key="1">
    <citation type="submission" date="2020-08" db="EMBL/GenBank/DDBJ databases">
        <title>Genomic Encyclopedia of Type Strains, Phase IV (KMG-IV): sequencing the most valuable type-strain genomes for metagenomic binning, comparative biology and taxonomic classification.</title>
        <authorList>
            <person name="Goeker M."/>
        </authorList>
    </citation>
    <scope>NUCLEOTIDE SEQUENCE [LARGE SCALE GENOMIC DNA]</scope>
    <source>
        <strain evidence="2 3">DSM 18233</strain>
    </source>
</reference>
<dbReference type="InterPro" id="IPR006522">
    <property type="entry name" value="Phage_virion_morphogenesis"/>
</dbReference>
<name>A0A840RI12_9NEIS</name>
<accession>A0A840RI12</accession>
<protein>
    <submittedName>
        <fullName evidence="2">Phage virion morphogenesis protein</fullName>
    </submittedName>
</protein>
<dbReference type="Proteomes" id="UP000543030">
    <property type="component" value="Unassembled WGS sequence"/>
</dbReference>
<keyword evidence="3" id="KW-1185">Reference proteome</keyword>
<gene>
    <name evidence="2" type="ORF">HNQ50_002817</name>
</gene>
<dbReference type="EMBL" id="JACHHN010000005">
    <property type="protein sequence ID" value="MBB5192080.1"/>
    <property type="molecule type" value="Genomic_DNA"/>
</dbReference>
<proteinExistence type="predicted"/>
<dbReference type="RefSeq" id="WP_221303177.1">
    <property type="nucleotide sequence ID" value="NZ_JACHHN010000005.1"/>
</dbReference>
<feature type="compositionally biased region" description="Polar residues" evidence="1">
    <location>
        <begin position="40"/>
        <end position="58"/>
    </location>
</feature>
<dbReference type="AlphaFoldDB" id="A0A840RI12"/>
<evidence type="ECO:0000313" key="2">
    <source>
        <dbReference type="EMBL" id="MBB5192080.1"/>
    </source>
</evidence>
<comment type="caution">
    <text evidence="2">The sequence shown here is derived from an EMBL/GenBank/DDBJ whole genome shotgun (WGS) entry which is preliminary data.</text>
</comment>
<dbReference type="NCBIfam" id="TIGR01635">
    <property type="entry name" value="tail_comp_S"/>
    <property type="match status" value="1"/>
</dbReference>
<feature type="region of interest" description="Disordered" evidence="1">
    <location>
        <begin position="40"/>
        <end position="65"/>
    </location>
</feature>
<evidence type="ECO:0000313" key="3">
    <source>
        <dbReference type="Proteomes" id="UP000543030"/>
    </source>
</evidence>
<evidence type="ECO:0000256" key="1">
    <source>
        <dbReference type="SAM" id="MobiDB-lite"/>
    </source>
</evidence>
<organism evidence="2 3">
    <name type="scientific">Silvimonas terrae</name>
    <dbReference type="NCBI Taxonomy" id="300266"/>
    <lineage>
        <taxon>Bacteria</taxon>
        <taxon>Pseudomonadati</taxon>
        <taxon>Pseudomonadota</taxon>
        <taxon>Betaproteobacteria</taxon>
        <taxon>Neisseriales</taxon>
        <taxon>Chitinibacteraceae</taxon>
        <taxon>Silvimonas</taxon>
    </lineage>
</organism>
<dbReference type="Pfam" id="PF05069">
    <property type="entry name" value="Phage_tail_S"/>
    <property type="match status" value="1"/>
</dbReference>